<dbReference type="Proteomes" id="UP000676776">
    <property type="component" value="Unassembled WGS sequence"/>
</dbReference>
<evidence type="ECO:0000313" key="1">
    <source>
        <dbReference type="EMBL" id="MBO3115960.1"/>
    </source>
</evidence>
<gene>
    <name evidence="1" type="ORF">J4050_04335</name>
</gene>
<dbReference type="PANTHER" id="PTHR37841">
    <property type="entry name" value="GLR2918 PROTEIN"/>
    <property type="match status" value="1"/>
</dbReference>
<dbReference type="EMBL" id="JAGEVF010000002">
    <property type="protein sequence ID" value="MBO3115960.1"/>
    <property type="molecule type" value="Genomic_DNA"/>
</dbReference>
<dbReference type="InterPro" id="IPR032774">
    <property type="entry name" value="WG_beta_rep"/>
</dbReference>
<keyword evidence="2" id="KW-1185">Reference proteome</keyword>
<comment type="caution">
    <text evidence="1">The sequence shown here is derived from an EMBL/GenBank/DDBJ whole genome shotgun (WGS) entry which is preliminary data.</text>
</comment>
<proteinExistence type="predicted"/>
<organism evidence="1 2">
    <name type="scientific">Winogradskyella pelagia</name>
    <dbReference type="NCBI Taxonomy" id="2819984"/>
    <lineage>
        <taxon>Bacteria</taxon>
        <taxon>Pseudomonadati</taxon>
        <taxon>Bacteroidota</taxon>
        <taxon>Flavobacteriia</taxon>
        <taxon>Flavobacteriales</taxon>
        <taxon>Flavobacteriaceae</taxon>
        <taxon>Winogradskyella</taxon>
    </lineage>
</organism>
<dbReference type="Pfam" id="PF14903">
    <property type="entry name" value="WG_beta_rep"/>
    <property type="match status" value="2"/>
</dbReference>
<accession>A0ABS3T2K6</accession>
<name>A0ABS3T2K6_9FLAO</name>
<protein>
    <submittedName>
        <fullName evidence="1">WG repeat-containing protein</fullName>
    </submittedName>
</protein>
<dbReference type="RefSeq" id="WP_208152722.1">
    <property type="nucleotide sequence ID" value="NZ_JAGEVF010000002.1"/>
</dbReference>
<dbReference type="PANTHER" id="PTHR37841:SF1">
    <property type="entry name" value="DUF3298 DOMAIN-CONTAINING PROTEIN"/>
    <property type="match status" value="1"/>
</dbReference>
<reference evidence="1 2" key="1">
    <citation type="submission" date="2021-03" db="EMBL/GenBank/DDBJ databases">
        <title>Winogradskyella sp. nov., isolated from costal sediment.</title>
        <authorList>
            <person name="Gao C."/>
        </authorList>
    </citation>
    <scope>NUCLEOTIDE SEQUENCE [LARGE SCALE GENOMIC DNA]</scope>
    <source>
        <strain evidence="1 2">DF17</strain>
    </source>
</reference>
<sequence length="202" mass="23162">MKRLIAIYLILIGLPLFIFSQDVSNVDFISPFHEGVAAIKKGDTWGFINTEGDLIIDFRNDLVIEYSEDIDYPYFNSGRCLIKEQKDGITYFGYIDSSGHEVLEPQFLNATAFNDGLAIILKLYKNILGRNDVLDKAMINYDYMELAIDPDGEIVHYISEKPVHITLSKFFMKGPPPIRSKFLSKSLIAIRDDNNKWRIKKV</sequence>
<evidence type="ECO:0000313" key="2">
    <source>
        <dbReference type="Proteomes" id="UP000676776"/>
    </source>
</evidence>